<keyword evidence="1" id="KW-0812">Transmembrane</keyword>
<dbReference type="GO" id="GO:0008757">
    <property type="term" value="F:S-adenosylmethionine-dependent methyltransferase activity"/>
    <property type="evidence" value="ECO:0007669"/>
    <property type="project" value="InterPro"/>
</dbReference>
<dbReference type="PANTHER" id="PTHR43591:SF110">
    <property type="entry name" value="RHODANESE DOMAIN-CONTAINING PROTEIN"/>
    <property type="match status" value="1"/>
</dbReference>
<dbReference type="CDD" id="cd02440">
    <property type="entry name" value="AdoMet_MTases"/>
    <property type="match status" value="1"/>
</dbReference>
<comment type="caution">
    <text evidence="3">The sequence shown here is derived from an EMBL/GenBank/DDBJ whole genome shotgun (WGS) entry which is preliminary data.</text>
</comment>
<dbReference type="PANTHER" id="PTHR43591">
    <property type="entry name" value="METHYLTRANSFERASE"/>
    <property type="match status" value="1"/>
</dbReference>
<protein>
    <submittedName>
        <fullName evidence="3">Class I SAM-dependent methyltransferase</fullName>
    </submittedName>
</protein>
<accession>A0AA40T401</accession>
<keyword evidence="3" id="KW-0808">Transferase</keyword>
<keyword evidence="1" id="KW-1133">Transmembrane helix</keyword>
<dbReference type="AlphaFoldDB" id="A0AA40T401"/>
<evidence type="ECO:0000259" key="2">
    <source>
        <dbReference type="Pfam" id="PF08241"/>
    </source>
</evidence>
<dbReference type="InterPro" id="IPR013216">
    <property type="entry name" value="Methyltransf_11"/>
</dbReference>
<evidence type="ECO:0000313" key="3">
    <source>
        <dbReference type="EMBL" id="MBD6620513.1"/>
    </source>
</evidence>
<dbReference type="Gene3D" id="3.40.50.150">
    <property type="entry name" value="Vaccinia Virus protein VP39"/>
    <property type="match status" value="1"/>
</dbReference>
<sequence>MSKFDSRELIQRRDALKIPIHHGHFFVLRHIKMFTYTHLTSIIKPGMKVADVGCGGQPLRNLIKSCGGNYTSVDIVQNSKNSVDIIADISSIPLPSKIFDVIICTEVLEHCFDPQKALLELSRLLKPSGAIIITTPFNFGLHEVPYDFIRLTPFYIEYWFPKLGFKAPNVLQLNGNELEVMATVWGQMFAPTEKTNFFLRGIFVILRVLMNLIVLAVSDLLQPFLPRYFFLNMGCVAYKHSDISSTSVET</sequence>
<dbReference type="RefSeq" id="WP_191761826.1">
    <property type="nucleotide sequence ID" value="NZ_VJXY01000069.1"/>
</dbReference>
<feature type="transmembrane region" description="Helical" evidence="1">
    <location>
        <begin position="197"/>
        <end position="217"/>
    </location>
</feature>
<dbReference type="Proteomes" id="UP001165986">
    <property type="component" value="Unassembled WGS sequence"/>
</dbReference>
<evidence type="ECO:0000256" key="1">
    <source>
        <dbReference type="SAM" id="Phobius"/>
    </source>
</evidence>
<dbReference type="InterPro" id="IPR029063">
    <property type="entry name" value="SAM-dependent_MTases_sf"/>
</dbReference>
<dbReference type="SUPFAM" id="SSF53335">
    <property type="entry name" value="S-adenosyl-L-methionine-dependent methyltransferases"/>
    <property type="match status" value="1"/>
</dbReference>
<keyword evidence="3" id="KW-0489">Methyltransferase</keyword>
<name>A0AA40T401_9NOST</name>
<reference evidence="3" key="1">
    <citation type="submission" date="2019-07" db="EMBL/GenBank/DDBJ databases">
        <title>Toxilogical consequences of a new and cryptic species of cyanobacteria (Komarekiella delphini-convector) recovered from the epidermis of a bottlenose dolphin and 1500 ft. in the air.</title>
        <authorList>
            <person name="Brown A.O."/>
            <person name="Dvorak P."/>
            <person name="Villanueva C.D."/>
            <person name="Foss A.J."/>
            <person name="Garvey A.D."/>
            <person name="Gibson Q.A."/>
            <person name="Johansen J.R."/>
            <person name="Casamatta D.A."/>
        </authorList>
    </citation>
    <scope>NUCLEOTIDE SEQUENCE</scope>
    <source>
        <strain evidence="3">SJRDD-AB1</strain>
    </source>
</reference>
<gene>
    <name evidence="3" type="ORF">FNW02_33230</name>
</gene>
<keyword evidence="1" id="KW-0472">Membrane</keyword>
<dbReference type="EMBL" id="VJXY01000069">
    <property type="protein sequence ID" value="MBD6620513.1"/>
    <property type="molecule type" value="Genomic_DNA"/>
</dbReference>
<keyword evidence="4" id="KW-1185">Reference proteome</keyword>
<organism evidence="3 4">
    <name type="scientific">Komarekiella delphini-convector SJRDD-AB1</name>
    <dbReference type="NCBI Taxonomy" id="2593771"/>
    <lineage>
        <taxon>Bacteria</taxon>
        <taxon>Bacillati</taxon>
        <taxon>Cyanobacteriota</taxon>
        <taxon>Cyanophyceae</taxon>
        <taxon>Nostocales</taxon>
        <taxon>Nostocaceae</taxon>
        <taxon>Komarekiella</taxon>
        <taxon>Komarekiella delphini-convector</taxon>
    </lineage>
</organism>
<proteinExistence type="predicted"/>
<feature type="domain" description="Methyltransferase type 11" evidence="2">
    <location>
        <begin position="51"/>
        <end position="133"/>
    </location>
</feature>
<dbReference type="GO" id="GO:0032259">
    <property type="term" value="P:methylation"/>
    <property type="evidence" value="ECO:0007669"/>
    <property type="project" value="UniProtKB-KW"/>
</dbReference>
<dbReference type="Pfam" id="PF08241">
    <property type="entry name" value="Methyltransf_11"/>
    <property type="match status" value="1"/>
</dbReference>
<evidence type="ECO:0000313" key="4">
    <source>
        <dbReference type="Proteomes" id="UP001165986"/>
    </source>
</evidence>